<reference evidence="3" key="1">
    <citation type="journal article" date="2019" name="Int. J. Syst. Evol. Microbiol.">
        <title>The Global Catalogue of Microorganisms (GCM) 10K type strain sequencing project: providing services to taxonomists for standard genome sequencing and annotation.</title>
        <authorList>
            <consortium name="The Broad Institute Genomics Platform"/>
            <consortium name="The Broad Institute Genome Sequencing Center for Infectious Disease"/>
            <person name="Wu L."/>
            <person name="Ma J."/>
        </authorList>
    </citation>
    <scope>NUCLEOTIDE SEQUENCE [LARGE SCALE GENOMIC DNA]</scope>
    <source>
        <strain evidence="3">KCTC 42211</strain>
    </source>
</reference>
<dbReference type="EMBL" id="JBHRYF010000002">
    <property type="protein sequence ID" value="MFC3659796.1"/>
    <property type="molecule type" value="Genomic_DNA"/>
</dbReference>
<comment type="caution">
    <text evidence="2">The sequence shown here is derived from an EMBL/GenBank/DDBJ whole genome shotgun (WGS) entry which is preliminary data.</text>
</comment>
<keyword evidence="1" id="KW-0812">Transmembrane</keyword>
<accession>A0ABV7US47</accession>
<evidence type="ECO:0000313" key="2">
    <source>
        <dbReference type="EMBL" id="MFC3659796.1"/>
    </source>
</evidence>
<keyword evidence="1" id="KW-0472">Membrane</keyword>
<name>A0ABV7US47_9GAMM</name>
<keyword evidence="3" id="KW-1185">Reference proteome</keyword>
<sequence length="148" mass="15369">MLSGFRLDDRPMPPLAPRPLPLLALFLLLLGSVGIAAGWVLSSQAVGGQASWIAVLAALDAALMLRLGTMRPGWARAAAAVAGTMLAIGLANWGIVASEMGAPMGLLPWESLFRLGPGFVWLLTKLANGPVDFAWWGAALVVAAVASR</sequence>
<feature type="transmembrane region" description="Helical" evidence="1">
    <location>
        <begin position="77"/>
        <end position="98"/>
    </location>
</feature>
<evidence type="ECO:0000313" key="3">
    <source>
        <dbReference type="Proteomes" id="UP001595724"/>
    </source>
</evidence>
<dbReference type="Proteomes" id="UP001595724">
    <property type="component" value="Unassembled WGS sequence"/>
</dbReference>
<keyword evidence="1" id="KW-1133">Transmembrane helix</keyword>
<protein>
    <submittedName>
        <fullName evidence="2">Uncharacterized protein</fullName>
    </submittedName>
</protein>
<organism evidence="2 3">
    <name type="scientific">Luteimonas notoginsengisoli</name>
    <dbReference type="NCBI Taxonomy" id="1578200"/>
    <lineage>
        <taxon>Bacteria</taxon>
        <taxon>Pseudomonadati</taxon>
        <taxon>Pseudomonadota</taxon>
        <taxon>Gammaproteobacteria</taxon>
        <taxon>Lysobacterales</taxon>
        <taxon>Lysobacteraceae</taxon>
        <taxon>Luteimonas</taxon>
    </lineage>
</organism>
<gene>
    <name evidence="2" type="ORF">ACFOM9_06850</name>
</gene>
<evidence type="ECO:0000256" key="1">
    <source>
        <dbReference type="SAM" id="Phobius"/>
    </source>
</evidence>
<proteinExistence type="predicted"/>